<geneLocation type="mitochondrion" evidence="2"/>
<keyword evidence="2" id="KW-0496">Mitochondrion</keyword>
<evidence type="ECO:0000256" key="1">
    <source>
        <dbReference type="SAM" id="MobiDB-lite"/>
    </source>
</evidence>
<feature type="region of interest" description="Disordered" evidence="1">
    <location>
        <begin position="424"/>
        <end position="449"/>
    </location>
</feature>
<feature type="compositionally biased region" description="Gly residues" evidence="1">
    <location>
        <begin position="126"/>
        <end position="135"/>
    </location>
</feature>
<protein>
    <submittedName>
        <fullName evidence="2">Uncharacterized protein</fullName>
    </submittedName>
</protein>
<dbReference type="EMBL" id="OVEO01000002">
    <property type="protein sequence ID" value="SPQ93774.1"/>
    <property type="molecule type" value="Genomic_DNA"/>
</dbReference>
<dbReference type="AlphaFoldDB" id="A0A3P3Y131"/>
<evidence type="ECO:0000313" key="2">
    <source>
        <dbReference type="EMBL" id="SPQ93774.1"/>
    </source>
</evidence>
<reference evidence="2 3" key="1">
    <citation type="submission" date="2018-03" db="EMBL/GenBank/DDBJ databases">
        <authorList>
            <person name="Fogelqvist J."/>
        </authorList>
    </citation>
    <scope>NUCLEOTIDE SEQUENCE [LARGE SCALE GENOMIC DNA]</scope>
</reference>
<feature type="region of interest" description="Disordered" evidence="1">
    <location>
        <begin position="27"/>
        <end position="70"/>
    </location>
</feature>
<sequence length="449" mass="49416">MSSDVSSDRLVRLAVEFLQRQGRQVMEVSAARQTPARTPSDSAVRAAVLPTPPTSSSPLPSSVEASSDTRDGYCPRCKFRRINSVCSNSRCKGCCFLEGQWACSVHKKDGPPRPDSPSAITAPGTPTGGPVGPGGAAQRPVVQQAAPGVIPCAFCNRPQSVHGMQLAIHIQQCRPTFFEQYPHARKLNVTGLHQFSWSVARSGQAPPPIMLSSAVPGASSAPGGHMAAVTRFEPIRPGTAGHAPSDIARAMAWEQAIKDMPPEIERILPMPLQRPPRTSQRERRITDDEFERFSAEAIAADRSKADERCDAAMQRYRRTVGNLVQLFDPARPPSDRHEERSTKQMLAYCRAALLYRRQRERESLLAMRAEHDAVMARTSDLGDKSYALLYNLRLVMTPIQLKGIAGKFTEQHWLGWRARMPSHVQRRTRPPSGHVGDGMVLGKMRPRAA</sequence>
<dbReference type="Proteomes" id="UP000290189">
    <property type="component" value="Unassembled WGS sequence"/>
</dbReference>
<organism evidence="2 3">
    <name type="scientific">Plasmodiophora brassicae</name>
    <name type="common">Clubroot disease agent</name>
    <dbReference type="NCBI Taxonomy" id="37360"/>
    <lineage>
        <taxon>Eukaryota</taxon>
        <taxon>Sar</taxon>
        <taxon>Rhizaria</taxon>
        <taxon>Endomyxa</taxon>
        <taxon>Phytomyxea</taxon>
        <taxon>Plasmodiophorida</taxon>
        <taxon>Plasmodiophoridae</taxon>
        <taxon>Plasmodiophora</taxon>
    </lineage>
</organism>
<gene>
    <name evidence="2" type="ORF">PLBR_LOCUS989</name>
</gene>
<accession>A0A3P3Y131</accession>
<feature type="region of interest" description="Disordered" evidence="1">
    <location>
        <begin position="107"/>
        <end position="138"/>
    </location>
</feature>
<name>A0A3P3Y131_PLABS</name>
<proteinExistence type="predicted"/>
<evidence type="ECO:0000313" key="3">
    <source>
        <dbReference type="Proteomes" id="UP000290189"/>
    </source>
</evidence>
<feature type="compositionally biased region" description="Polar residues" evidence="1">
    <location>
        <begin position="31"/>
        <end position="41"/>
    </location>
</feature>